<dbReference type="AlphaFoldDB" id="A0A0D1A904"/>
<dbReference type="GO" id="GO:0003700">
    <property type="term" value="F:DNA-binding transcription factor activity"/>
    <property type="evidence" value="ECO:0007669"/>
    <property type="project" value="InterPro"/>
</dbReference>
<dbReference type="PROSITE" id="PS50995">
    <property type="entry name" value="HTH_MARR_2"/>
    <property type="match status" value="1"/>
</dbReference>
<dbReference type="PANTHER" id="PTHR42756:SF1">
    <property type="entry name" value="TRANSCRIPTIONAL REPRESSOR OF EMRAB OPERON"/>
    <property type="match status" value="1"/>
</dbReference>
<dbReference type="SMART" id="SM00347">
    <property type="entry name" value="HTH_MARR"/>
    <property type="match status" value="1"/>
</dbReference>
<feature type="domain" description="HTH marR-type" evidence="4">
    <location>
        <begin position="49"/>
        <end position="181"/>
    </location>
</feature>
<dbReference type="SUPFAM" id="SSF46785">
    <property type="entry name" value="Winged helix' DNA-binding domain"/>
    <property type="match status" value="1"/>
</dbReference>
<evidence type="ECO:0000313" key="5">
    <source>
        <dbReference type="EMBL" id="KIS04310.1"/>
    </source>
</evidence>
<dbReference type="Proteomes" id="UP000032279">
    <property type="component" value="Unassembled WGS sequence"/>
</dbReference>
<comment type="caution">
    <text evidence="5">The sequence shown here is derived from an EMBL/GenBank/DDBJ whole genome shotgun (WGS) entry which is preliminary data.</text>
</comment>
<keyword evidence="1" id="KW-0805">Transcription regulation</keyword>
<dbReference type="STRING" id="1335616.WDC_0047"/>
<sequence>MAIFLPTYNRCPEGKTGLTLTAEKHLMDKSTILKSLIANKEFVGGTMELFEFSKYIAAVYRQSKNDFKQQITELDVRATQSDLVMFIRDHPGLTQQQIASNMTIDASLLAKDVKLLINKGWVQRKIDPADRRARVITLTEAGQALARQLQATMSDWWADLFLSNPEIDSAILGHQLELVRKALEARKVD</sequence>
<dbReference type="GO" id="GO:0003677">
    <property type="term" value="F:DNA binding"/>
    <property type="evidence" value="ECO:0007669"/>
    <property type="project" value="UniProtKB-KW"/>
</dbReference>
<evidence type="ECO:0000256" key="2">
    <source>
        <dbReference type="ARBA" id="ARBA00023125"/>
    </source>
</evidence>
<keyword evidence="2" id="KW-0238">DNA-binding</keyword>
<gene>
    <name evidence="5" type="ORF">WDC_0047</name>
</gene>
<evidence type="ECO:0000313" key="6">
    <source>
        <dbReference type="Proteomes" id="UP000032279"/>
    </source>
</evidence>
<dbReference type="Pfam" id="PF01047">
    <property type="entry name" value="MarR"/>
    <property type="match status" value="1"/>
</dbReference>
<protein>
    <recommendedName>
        <fullName evidence="4">HTH marR-type domain-containing protein</fullName>
    </recommendedName>
</protein>
<dbReference type="EMBL" id="AWTT01000001">
    <property type="protein sequence ID" value="KIS04310.1"/>
    <property type="molecule type" value="Genomic_DNA"/>
</dbReference>
<dbReference type="PANTHER" id="PTHR42756">
    <property type="entry name" value="TRANSCRIPTIONAL REGULATOR, MARR"/>
    <property type="match status" value="1"/>
</dbReference>
<evidence type="ECO:0000256" key="1">
    <source>
        <dbReference type="ARBA" id="ARBA00023015"/>
    </source>
</evidence>
<dbReference type="PATRIC" id="fig|1335616.4.peg.47"/>
<dbReference type="InterPro" id="IPR000835">
    <property type="entry name" value="HTH_MarR-typ"/>
</dbReference>
<dbReference type="InterPro" id="IPR036388">
    <property type="entry name" value="WH-like_DNA-bd_sf"/>
</dbReference>
<dbReference type="PRINTS" id="PR00598">
    <property type="entry name" value="HTHMARR"/>
</dbReference>
<reference evidence="5 6" key="1">
    <citation type="submission" date="2013-08" db="EMBL/GenBank/DDBJ databases">
        <title>Lactobacillus wasatchii sp. WDC04, a late gas producing bacteria isolated from aged chedder cheese.</title>
        <authorList>
            <person name="Oberg C.J."/>
            <person name="Culumber M."/>
            <person name="McMahon D.J."/>
            <person name="Broadbent J.R."/>
            <person name="Oberg T.S."/>
            <person name="Ortaki F."/>
        </authorList>
    </citation>
    <scope>NUCLEOTIDE SEQUENCE [LARGE SCALE GENOMIC DNA]</scope>
    <source>
        <strain evidence="5 6">WDC04</strain>
    </source>
</reference>
<dbReference type="InterPro" id="IPR036390">
    <property type="entry name" value="WH_DNA-bd_sf"/>
</dbReference>
<evidence type="ECO:0000259" key="4">
    <source>
        <dbReference type="PROSITE" id="PS50995"/>
    </source>
</evidence>
<accession>A0A0D1A904</accession>
<keyword evidence="3" id="KW-0804">Transcription</keyword>
<organism evidence="5 6">
    <name type="scientific">Paucilactobacillus wasatchensis</name>
    <dbReference type="NCBI Taxonomy" id="1335616"/>
    <lineage>
        <taxon>Bacteria</taxon>
        <taxon>Bacillati</taxon>
        <taxon>Bacillota</taxon>
        <taxon>Bacilli</taxon>
        <taxon>Lactobacillales</taxon>
        <taxon>Lactobacillaceae</taxon>
        <taxon>Paucilactobacillus</taxon>
    </lineage>
</organism>
<keyword evidence="6" id="KW-1185">Reference proteome</keyword>
<dbReference type="Gene3D" id="1.10.10.10">
    <property type="entry name" value="Winged helix-like DNA-binding domain superfamily/Winged helix DNA-binding domain"/>
    <property type="match status" value="1"/>
</dbReference>
<proteinExistence type="predicted"/>
<evidence type="ECO:0000256" key="3">
    <source>
        <dbReference type="ARBA" id="ARBA00023163"/>
    </source>
</evidence>
<name>A0A0D1A904_9LACO</name>